<dbReference type="Proteomes" id="UP000225706">
    <property type="component" value="Unassembled WGS sequence"/>
</dbReference>
<evidence type="ECO:0000256" key="1">
    <source>
        <dbReference type="SAM" id="MobiDB-lite"/>
    </source>
</evidence>
<reference evidence="3" key="1">
    <citation type="journal article" date="2017" name="bioRxiv">
        <title>Comparative analysis of the genomes of Stylophora pistillata and Acropora digitifera provides evidence for extensive differences between species of corals.</title>
        <authorList>
            <person name="Voolstra C.R."/>
            <person name="Li Y."/>
            <person name="Liew Y.J."/>
            <person name="Baumgarten S."/>
            <person name="Zoccola D."/>
            <person name="Flot J.-F."/>
            <person name="Tambutte S."/>
            <person name="Allemand D."/>
            <person name="Aranda M."/>
        </authorList>
    </citation>
    <scope>NUCLEOTIDE SEQUENCE [LARGE SCALE GENOMIC DNA]</scope>
</reference>
<dbReference type="AlphaFoldDB" id="A0A2B4R527"/>
<feature type="compositionally biased region" description="Basic and acidic residues" evidence="1">
    <location>
        <begin position="49"/>
        <end position="60"/>
    </location>
</feature>
<feature type="compositionally biased region" description="Basic residues" evidence="1">
    <location>
        <begin position="36"/>
        <end position="48"/>
    </location>
</feature>
<accession>A0A2B4R527</accession>
<organism evidence="2 3">
    <name type="scientific">Stylophora pistillata</name>
    <name type="common">Smooth cauliflower coral</name>
    <dbReference type="NCBI Taxonomy" id="50429"/>
    <lineage>
        <taxon>Eukaryota</taxon>
        <taxon>Metazoa</taxon>
        <taxon>Cnidaria</taxon>
        <taxon>Anthozoa</taxon>
        <taxon>Hexacorallia</taxon>
        <taxon>Scleractinia</taxon>
        <taxon>Astrocoeniina</taxon>
        <taxon>Pocilloporidae</taxon>
        <taxon>Stylophora</taxon>
    </lineage>
</organism>
<feature type="region of interest" description="Disordered" evidence="1">
    <location>
        <begin position="20"/>
        <end position="74"/>
    </location>
</feature>
<protein>
    <submittedName>
        <fullName evidence="2">Uncharacterized protein</fullName>
    </submittedName>
</protein>
<evidence type="ECO:0000313" key="3">
    <source>
        <dbReference type="Proteomes" id="UP000225706"/>
    </source>
</evidence>
<keyword evidence="3" id="KW-1185">Reference proteome</keyword>
<name>A0A2B4R527_STYPI</name>
<sequence>MSTTESVKLNIWNPTKRSCIKKPTSPGIAIDPYNAHKGKSRKNGNKSRKGLEEGGNEKACKISKQNHSCSPPKFRRYTEDELKSIYGTREQRKIEVTFDFEDSESSEDEIQETIAGVSKAC</sequence>
<proteinExistence type="predicted"/>
<comment type="caution">
    <text evidence="2">The sequence shown here is derived from an EMBL/GenBank/DDBJ whole genome shotgun (WGS) entry which is preliminary data.</text>
</comment>
<gene>
    <name evidence="2" type="ORF">AWC38_SpisGene23806</name>
</gene>
<evidence type="ECO:0000313" key="2">
    <source>
        <dbReference type="EMBL" id="PFX12266.1"/>
    </source>
</evidence>
<dbReference type="EMBL" id="LSMT01001476">
    <property type="protein sequence ID" value="PFX12266.1"/>
    <property type="molecule type" value="Genomic_DNA"/>
</dbReference>